<dbReference type="EMBL" id="BAABFL010000135">
    <property type="protein sequence ID" value="GAA4649549.1"/>
    <property type="molecule type" value="Genomic_DNA"/>
</dbReference>
<dbReference type="PANTHER" id="PTHR34933:SF1">
    <property type="entry name" value="FLAGELLAR L-RING PROTEIN"/>
    <property type="match status" value="1"/>
</dbReference>
<organism evidence="13 14">
    <name type="scientific">Kistimonas scapharcae</name>
    <dbReference type="NCBI Taxonomy" id="1036133"/>
    <lineage>
        <taxon>Bacteria</taxon>
        <taxon>Pseudomonadati</taxon>
        <taxon>Pseudomonadota</taxon>
        <taxon>Gammaproteobacteria</taxon>
        <taxon>Oceanospirillales</taxon>
        <taxon>Endozoicomonadaceae</taxon>
        <taxon>Kistimonas</taxon>
    </lineage>
</organism>
<keyword evidence="10" id="KW-0449">Lipoprotein</keyword>
<dbReference type="PANTHER" id="PTHR34933">
    <property type="entry name" value="FLAGELLAR L-RING PROTEIN"/>
    <property type="match status" value="1"/>
</dbReference>
<proteinExistence type="inferred from homology"/>
<keyword evidence="14" id="KW-1185">Reference proteome</keyword>
<sequence length="238" mass="26154">MTFNILILTFIGLLLTAAGCSTAPQQEILRDIPVAEEAVVQMSVKPTVINAAEHHGSLFRKAYSMQLFSDRRAYRTGDILTVKLEDGTRITKDSNTTLDKRGTIAISDPIVFGKTGADILGGANSLAFNVAPNRNFTGNTALSRGYSIQSGYVTVQVTEVMRNGALRVKGEKWLKLNNEAEFVRLSGLVRPEDIDTNNEVSSRRLAEAKITYSGVGYQENVHEPGWLLKLVNSPFFPF</sequence>
<evidence type="ECO:0000256" key="11">
    <source>
        <dbReference type="HAMAP-Rule" id="MF_00415"/>
    </source>
</evidence>
<feature type="chain" id="PRO_5045117453" description="Flagellar L-ring protein" evidence="12">
    <location>
        <begin position="24"/>
        <end position="238"/>
    </location>
</feature>
<dbReference type="HAMAP" id="MF_00415">
    <property type="entry name" value="FlgH"/>
    <property type="match status" value="1"/>
</dbReference>
<comment type="function">
    <text evidence="1 11">Assembles around the rod to form the L-ring and probably protects the motor/basal body from shearing forces during rotation.</text>
</comment>
<protein>
    <recommendedName>
        <fullName evidence="11">Flagellar L-ring protein</fullName>
    </recommendedName>
    <alternativeName>
        <fullName evidence="11">Basal body L-ring protein</fullName>
    </alternativeName>
</protein>
<evidence type="ECO:0000256" key="8">
    <source>
        <dbReference type="ARBA" id="ARBA00023143"/>
    </source>
</evidence>
<comment type="caution">
    <text evidence="13">The sequence shown here is derived from an EMBL/GenBank/DDBJ whole genome shotgun (WGS) entry which is preliminary data.</text>
</comment>
<keyword evidence="8 11" id="KW-0975">Bacterial flagellum</keyword>
<keyword evidence="5 12" id="KW-0732">Signal</keyword>
<evidence type="ECO:0000256" key="10">
    <source>
        <dbReference type="ARBA" id="ARBA00023288"/>
    </source>
</evidence>
<dbReference type="Pfam" id="PF02107">
    <property type="entry name" value="FlgH"/>
    <property type="match status" value="1"/>
</dbReference>
<evidence type="ECO:0000313" key="13">
    <source>
        <dbReference type="EMBL" id="GAA4649549.1"/>
    </source>
</evidence>
<evidence type="ECO:0000256" key="3">
    <source>
        <dbReference type="ARBA" id="ARBA00006929"/>
    </source>
</evidence>
<evidence type="ECO:0000256" key="1">
    <source>
        <dbReference type="ARBA" id="ARBA00002591"/>
    </source>
</evidence>
<evidence type="ECO:0000256" key="5">
    <source>
        <dbReference type="ARBA" id="ARBA00022729"/>
    </source>
</evidence>
<dbReference type="PRINTS" id="PR01008">
    <property type="entry name" value="FLGLRINGFLGH"/>
</dbReference>
<comment type="subcellular location">
    <subcellularLocation>
        <location evidence="11">Cell outer membrane</location>
    </subcellularLocation>
    <subcellularLocation>
        <location evidence="11">Bacterial flagellum basal body</location>
    </subcellularLocation>
    <subcellularLocation>
        <location evidence="2">Membrane</location>
        <topology evidence="2">Lipid-anchor</topology>
    </subcellularLocation>
</comment>
<reference evidence="14" key="1">
    <citation type="journal article" date="2019" name="Int. J. Syst. Evol. Microbiol.">
        <title>The Global Catalogue of Microorganisms (GCM) 10K type strain sequencing project: providing services to taxonomists for standard genome sequencing and annotation.</title>
        <authorList>
            <consortium name="The Broad Institute Genomics Platform"/>
            <consortium name="The Broad Institute Genome Sequencing Center for Infectious Disease"/>
            <person name="Wu L."/>
            <person name="Ma J."/>
        </authorList>
    </citation>
    <scope>NUCLEOTIDE SEQUENCE [LARGE SCALE GENOMIC DNA]</scope>
    <source>
        <strain evidence="14">JCM 17805</strain>
    </source>
</reference>
<evidence type="ECO:0000256" key="4">
    <source>
        <dbReference type="ARBA" id="ARBA00011439"/>
    </source>
</evidence>
<dbReference type="InterPro" id="IPR000527">
    <property type="entry name" value="Flag_Lring"/>
</dbReference>
<evidence type="ECO:0000256" key="9">
    <source>
        <dbReference type="ARBA" id="ARBA00023237"/>
    </source>
</evidence>
<name>A0ABP8V1V6_9GAMM</name>
<keyword evidence="7" id="KW-0564">Palmitate</keyword>
<keyword evidence="13" id="KW-0966">Cell projection</keyword>
<comment type="similarity">
    <text evidence="3 11">Belongs to the FlgH family.</text>
</comment>
<accession>A0ABP8V1V6</accession>
<evidence type="ECO:0000313" key="14">
    <source>
        <dbReference type="Proteomes" id="UP001500604"/>
    </source>
</evidence>
<keyword evidence="13" id="KW-0969">Cilium</keyword>
<keyword evidence="13" id="KW-0282">Flagellum</keyword>
<dbReference type="RefSeq" id="WP_345195429.1">
    <property type="nucleotide sequence ID" value="NZ_BAABFL010000135.1"/>
</dbReference>
<evidence type="ECO:0000256" key="12">
    <source>
        <dbReference type="SAM" id="SignalP"/>
    </source>
</evidence>
<evidence type="ECO:0000256" key="2">
    <source>
        <dbReference type="ARBA" id="ARBA00004635"/>
    </source>
</evidence>
<evidence type="ECO:0000256" key="6">
    <source>
        <dbReference type="ARBA" id="ARBA00023136"/>
    </source>
</evidence>
<dbReference type="Proteomes" id="UP001500604">
    <property type="component" value="Unassembled WGS sequence"/>
</dbReference>
<comment type="subunit">
    <text evidence="4 11">The basal body constitutes a major portion of the flagellar organelle and consists of four rings (L,P,S, and M) mounted on a central rod.</text>
</comment>
<gene>
    <name evidence="13" type="primary">flgH_1</name>
    <name evidence="11" type="synonym">flgH</name>
    <name evidence="13" type="ORF">GCM10023116_18230</name>
</gene>
<keyword evidence="9 11" id="KW-0998">Cell outer membrane</keyword>
<evidence type="ECO:0000256" key="7">
    <source>
        <dbReference type="ARBA" id="ARBA00023139"/>
    </source>
</evidence>
<keyword evidence="6 11" id="KW-0472">Membrane</keyword>
<feature type="signal peptide" evidence="12">
    <location>
        <begin position="1"/>
        <end position="23"/>
    </location>
</feature>